<dbReference type="EMBL" id="ATJV01000081">
    <property type="protein sequence ID" value="EPZ14542.1"/>
    <property type="molecule type" value="Genomic_DNA"/>
</dbReference>
<dbReference type="CDD" id="cd17929">
    <property type="entry name" value="DEXHc_priA"/>
    <property type="match status" value="1"/>
</dbReference>
<evidence type="ECO:0000256" key="3">
    <source>
        <dbReference type="ARBA" id="ARBA00022723"/>
    </source>
</evidence>
<dbReference type="InterPro" id="IPR005259">
    <property type="entry name" value="PriA"/>
</dbReference>
<evidence type="ECO:0000313" key="14">
    <source>
        <dbReference type="EMBL" id="EPZ14542.1"/>
    </source>
</evidence>
<dbReference type="GO" id="GO:0016887">
    <property type="term" value="F:ATP hydrolysis activity"/>
    <property type="evidence" value="ECO:0007669"/>
    <property type="project" value="RHEA"/>
</dbReference>
<evidence type="ECO:0000256" key="9">
    <source>
        <dbReference type="ARBA" id="ARBA00023125"/>
    </source>
</evidence>
<dbReference type="SMART" id="SM00490">
    <property type="entry name" value="HELICc"/>
    <property type="match status" value="1"/>
</dbReference>
<dbReference type="GO" id="GO:0043138">
    <property type="term" value="F:3'-5' DNA helicase activity"/>
    <property type="evidence" value="ECO:0007669"/>
    <property type="project" value="UniProtKB-EC"/>
</dbReference>
<evidence type="ECO:0000313" key="15">
    <source>
        <dbReference type="Proteomes" id="UP000015455"/>
    </source>
</evidence>
<comment type="catalytic activity">
    <reaction evidence="12">
        <text>Couples ATP hydrolysis with the unwinding of duplex DNA by translocating in the 3'-5' direction.</text>
        <dbReference type="EC" id="5.6.2.4"/>
    </reaction>
</comment>
<evidence type="ECO:0000256" key="12">
    <source>
        <dbReference type="HAMAP-Rule" id="MF_00983"/>
    </source>
</evidence>
<evidence type="ECO:0000256" key="7">
    <source>
        <dbReference type="ARBA" id="ARBA00022833"/>
    </source>
</evidence>
<comment type="function">
    <text evidence="12">Initiates the restart of stalled replication forks, which reloads the replicative helicase on sites other than the origin of replication. Recognizes and binds to abandoned replication forks and remodels them to uncover a helicase loading site. Promotes assembly of the primosome at these replication forks.</text>
</comment>
<dbReference type="OrthoDB" id="9759544at2"/>
<dbReference type="GO" id="GO:0008270">
    <property type="term" value="F:zinc ion binding"/>
    <property type="evidence" value="ECO:0007669"/>
    <property type="project" value="UniProtKB-UniRule"/>
</dbReference>
<dbReference type="Proteomes" id="UP000015455">
    <property type="component" value="Unassembled WGS sequence"/>
</dbReference>
<dbReference type="InterPro" id="IPR041222">
    <property type="entry name" value="PriA_3primeBD"/>
</dbReference>
<dbReference type="SUPFAM" id="SSF52540">
    <property type="entry name" value="P-loop containing nucleoside triphosphate hydrolases"/>
    <property type="match status" value="2"/>
</dbReference>
<keyword evidence="10 12" id="KW-0413">Isomerase</keyword>
<dbReference type="GO" id="GO:0006270">
    <property type="term" value="P:DNA replication initiation"/>
    <property type="evidence" value="ECO:0007669"/>
    <property type="project" value="TreeGrafter"/>
</dbReference>
<dbReference type="InterPro" id="IPR001650">
    <property type="entry name" value="Helicase_C-like"/>
</dbReference>
<dbReference type="InterPro" id="IPR014001">
    <property type="entry name" value="Helicase_ATP-bd"/>
</dbReference>
<dbReference type="Pfam" id="PF18319">
    <property type="entry name" value="Zn_ribbon_PriA"/>
    <property type="match status" value="1"/>
</dbReference>
<evidence type="ECO:0000256" key="8">
    <source>
        <dbReference type="ARBA" id="ARBA00022840"/>
    </source>
</evidence>
<keyword evidence="4 12" id="KW-0547">Nucleotide-binding</keyword>
<feature type="domain" description="Helicase ATP-binding" evidence="13">
    <location>
        <begin position="209"/>
        <end position="376"/>
    </location>
</feature>
<dbReference type="InterPro" id="IPR042115">
    <property type="entry name" value="PriA_3primeBD_sf"/>
</dbReference>
<dbReference type="Gene3D" id="3.40.1440.60">
    <property type="entry name" value="PriA, 3(prime) DNA-binding domain"/>
    <property type="match status" value="1"/>
</dbReference>
<feature type="binding site" evidence="12">
    <location>
        <position position="462"/>
    </location>
    <ligand>
        <name>Zn(2+)</name>
        <dbReference type="ChEBI" id="CHEBI:29105"/>
        <label>2</label>
    </ligand>
</feature>
<evidence type="ECO:0000256" key="1">
    <source>
        <dbReference type="ARBA" id="ARBA00022515"/>
    </source>
</evidence>
<keyword evidence="6 12" id="KW-0347">Helicase</keyword>
<evidence type="ECO:0000256" key="5">
    <source>
        <dbReference type="ARBA" id="ARBA00022801"/>
    </source>
</evidence>
<dbReference type="AlphaFoldDB" id="S9ZM09"/>
<dbReference type="Gene3D" id="3.40.50.300">
    <property type="entry name" value="P-loop containing nucleotide triphosphate hydrolases"/>
    <property type="match status" value="2"/>
</dbReference>
<dbReference type="GO" id="GO:0006269">
    <property type="term" value="P:DNA replication, synthesis of primer"/>
    <property type="evidence" value="ECO:0007669"/>
    <property type="project" value="UniProtKB-KW"/>
</dbReference>
<keyword evidence="3 12" id="KW-0479">Metal-binding</keyword>
<comment type="caution">
    <text evidence="14">The sequence shown here is derived from an EMBL/GenBank/DDBJ whole genome shotgun (WGS) entry which is preliminary data.</text>
</comment>
<keyword evidence="2 12" id="KW-0235">DNA replication</keyword>
<dbReference type="RefSeq" id="WP_021250497.1">
    <property type="nucleotide sequence ID" value="NZ_ATJV01000081.1"/>
</dbReference>
<dbReference type="Pfam" id="PF00270">
    <property type="entry name" value="DEAD"/>
    <property type="match status" value="1"/>
</dbReference>
<dbReference type="SMART" id="SM00487">
    <property type="entry name" value="DEXDc"/>
    <property type="match status" value="1"/>
</dbReference>
<dbReference type="GO" id="GO:0006302">
    <property type="term" value="P:double-strand break repair"/>
    <property type="evidence" value="ECO:0007669"/>
    <property type="project" value="InterPro"/>
</dbReference>
<evidence type="ECO:0000256" key="4">
    <source>
        <dbReference type="ARBA" id="ARBA00022741"/>
    </source>
</evidence>
<dbReference type="PROSITE" id="PS51192">
    <property type="entry name" value="HELICASE_ATP_BIND_1"/>
    <property type="match status" value="1"/>
</dbReference>
<evidence type="ECO:0000256" key="11">
    <source>
        <dbReference type="ARBA" id="ARBA00048988"/>
    </source>
</evidence>
<dbReference type="PANTHER" id="PTHR30580">
    <property type="entry name" value="PRIMOSOMAL PROTEIN N"/>
    <property type="match status" value="1"/>
</dbReference>
<reference evidence="14 15" key="1">
    <citation type="submission" date="2013-06" db="EMBL/GenBank/DDBJ databases">
        <title>Draft genome sequence of Thauera terpenica.</title>
        <authorList>
            <person name="Liu B."/>
            <person name="Frostegard A.H."/>
            <person name="Shapleigh J.P."/>
        </authorList>
    </citation>
    <scope>NUCLEOTIDE SEQUENCE [LARGE SCALE GENOMIC DNA]</scope>
    <source>
        <strain evidence="14 15">58Eu</strain>
    </source>
</reference>
<protein>
    <recommendedName>
        <fullName evidence="12">Replication restart protein PriA</fullName>
    </recommendedName>
    <alternativeName>
        <fullName evidence="12">ATP-dependent DNA helicase PriA</fullName>
        <ecNumber evidence="12">5.6.2.4</ecNumber>
    </alternativeName>
    <alternativeName>
        <fullName evidence="12">DNA 3'-5' helicase PriA</fullName>
    </alternativeName>
</protein>
<feature type="binding site" evidence="12">
    <location>
        <position position="435"/>
    </location>
    <ligand>
        <name>Zn(2+)</name>
        <dbReference type="ChEBI" id="CHEBI:29105"/>
        <label>1</label>
    </ligand>
</feature>
<dbReference type="PANTHER" id="PTHR30580:SF0">
    <property type="entry name" value="PRIMOSOMAL PROTEIN N"/>
    <property type="match status" value="1"/>
</dbReference>
<comment type="subunit">
    <text evidence="12">Component of the replication restart primosome.</text>
</comment>
<keyword evidence="8 12" id="KW-0067">ATP-binding</keyword>
<dbReference type="GO" id="GO:0005524">
    <property type="term" value="F:ATP binding"/>
    <property type="evidence" value="ECO:0007669"/>
    <property type="project" value="UniProtKB-UniRule"/>
</dbReference>
<proteinExistence type="inferred from homology"/>
<dbReference type="InterPro" id="IPR011545">
    <property type="entry name" value="DEAD/DEAH_box_helicase_dom"/>
</dbReference>
<feature type="binding site" evidence="12">
    <location>
        <position position="465"/>
    </location>
    <ligand>
        <name>Zn(2+)</name>
        <dbReference type="ChEBI" id="CHEBI:29105"/>
        <label>2</label>
    </ligand>
</feature>
<sequence length="729" mass="79788">MPIVRVALPLPLPQVFDYLAADATAEDVGRCVKVPFGRGERNGLIVALACDADVDGGIDPGRLKTVLHIQRDVLPLPADWLELVAFVARYYHAPLGEVVALALPPGLRRADGVSAEDEDPLLDIGVAGTEALQATRRPSKALALLQALAQDSPPWRRSVVREREGGEAVGDLLRRGWLVPAAEDAQRLDATGSLPALTAEQDGALQAMLADGEGFRSWLLHGVTGSGKTEVYLRLAAHMLTQGRQVLMLVPEIALTPQLEQRVAQRFAAARVVSLHSGLADGARSRGFVQALSGHADIVLGTRLAVFTPLPRLGLILVDEEHDASYKQQEGVRYSARDLAVWRARQRDVPVVLGSATPALETWYHAHNERYALQVLSQRALAAAMPTVRCIDVRRLKLDEGLSPGLLAAIGQRLARGEQSLVFLNRRGYAPVLSCPSCGWVSRCPHCSANLVVHLVDRRLRCHHCGCDAGMPRACPSCGNQDIQPFGRGTQRVEARLAELFPQARVLRVDRDAARTRKQWEGLLATIAAGGADILVGTQIMAKGHDFPNLTLVGVIGADASLHAADFRAPERLFQQLMQVGGRAGRGSLPGEVLIQTEYPAHPLFLHLARHDFDAFARMELQSRRSAGFPPFSHQAMLRADAPALDDALEFLRHARRLADARATEGVRIFDPVPMRMTRLARRERAQLLIESDQRGPLQAFLADWVAQLYCQRSARELRWQLDVDPLEV</sequence>
<comment type="catalytic activity">
    <reaction evidence="11 12">
        <text>ATP + H2O = ADP + phosphate + H(+)</text>
        <dbReference type="Rhea" id="RHEA:13065"/>
        <dbReference type="ChEBI" id="CHEBI:15377"/>
        <dbReference type="ChEBI" id="CHEBI:15378"/>
        <dbReference type="ChEBI" id="CHEBI:30616"/>
        <dbReference type="ChEBI" id="CHEBI:43474"/>
        <dbReference type="ChEBI" id="CHEBI:456216"/>
        <dbReference type="EC" id="5.6.2.4"/>
    </reaction>
</comment>
<comment type="cofactor">
    <cofactor evidence="12">
        <name>Zn(2+)</name>
        <dbReference type="ChEBI" id="CHEBI:29105"/>
    </cofactor>
    <text evidence="12">Binds 2 zinc ions per subunit.</text>
</comment>
<accession>S9ZM09</accession>
<dbReference type="InterPro" id="IPR027417">
    <property type="entry name" value="P-loop_NTPase"/>
</dbReference>
<keyword evidence="15" id="KW-1185">Reference proteome</keyword>
<feature type="binding site" evidence="12">
    <location>
        <position position="447"/>
    </location>
    <ligand>
        <name>Zn(2+)</name>
        <dbReference type="ChEBI" id="CHEBI:29105"/>
        <label>2</label>
    </ligand>
</feature>
<feature type="binding site" evidence="12">
    <location>
        <position position="478"/>
    </location>
    <ligand>
        <name>Zn(2+)</name>
        <dbReference type="ChEBI" id="CHEBI:29105"/>
        <label>1</label>
    </ligand>
</feature>
<dbReference type="HAMAP" id="MF_00983">
    <property type="entry name" value="PriA"/>
    <property type="match status" value="1"/>
</dbReference>
<dbReference type="InterPro" id="IPR041236">
    <property type="entry name" value="PriA_C"/>
</dbReference>
<organism evidence="14 15">
    <name type="scientific">Thauera terpenica 58Eu</name>
    <dbReference type="NCBI Taxonomy" id="1348657"/>
    <lineage>
        <taxon>Bacteria</taxon>
        <taxon>Pseudomonadati</taxon>
        <taxon>Pseudomonadota</taxon>
        <taxon>Betaproteobacteria</taxon>
        <taxon>Rhodocyclales</taxon>
        <taxon>Zoogloeaceae</taxon>
        <taxon>Thauera</taxon>
    </lineage>
</organism>
<dbReference type="NCBIfam" id="TIGR00595">
    <property type="entry name" value="priA"/>
    <property type="match status" value="1"/>
</dbReference>
<dbReference type="Pfam" id="PF18074">
    <property type="entry name" value="PriA_C"/>
    <property type="match status" value="1"/>
</dbReference>
<dbReference type="InterPro" id="IPR040498">
    <property type="entry name" value="PriA_CRR"/>
</dbReference>
<keyword evidence="7 12" id="KW-0862">Zinc</keyword>
<feature type="binding site" evidence="12">
    <location>
        <position position="438"/>
    </location>
    <ligand>
        <name>Zn(2+)</name>
        <dbReference type="ChEBI" id="CHEBI:29105"/>
        <label>1</label>
    </ligand>
</feature>
<dbReference type="NCBIfam" id="NF004067">
    <property type="entry name" value="PRK05580.1-4"/>
    <property type="match status" value="1"/>
</dbReference>
<dbReference type="FunFam" id="3.40.50.300:FF:000489">
    <property type="entry name" value="Primosome assembly protein PriA"/>
    <property type="match status" value="1"/>
</dbReference>
<feature type="binding site" evidence="12">
    <location>
        <position position="475"/>
    </location>
    <ligand>
        <name>Zn(2+)</name>
        <dbReference type="ChEBI" id="CHEBI:29105"/>
        <label>1</label>
    </ligand>
</feature>
<name>S9ZM09_9RHOO</name>
<keyword evidence="1 12" id="KW-0639">Primosome</keyword>
<feature type="binding site" evidence="12">
    <location>
        <position position="444"/>
    </location>
    <ligand>
        <name>Zn(2+)</name>
        <dbReference type="ChEBI" id="CHEBI:29105"/>
        <label>2</label>
    </ligand>
</feature>
<evidence type="ECO:0000259" key="13">
    <source>
        <dbReference type="PROSITE" id="PS51192"/>
    </source>
</evidence>
<dbReference type="PATRIC" id="fig|1348657.5.peg.3098"/>
<dbReference type="EC" id="5.6.2.4" evidence="12"/>
<evidence type="ECO:0000256" key="6">
    <source>
        <dbReference type="ARBA" id="ARBA00022806"/>
    </source>
</evidence>
<dbReference type="Pfam" id="PF17764">
    <property type="entry name" value="PriA_3primeBD"/>
    <property type="match status" value="1"/>
</dbReference>
<dbReference type="GO" id="GO:1990077">
    <property type="term" value="C:primosome complex"/>
    <property type="evidence" value="ECO:0007669"/>
    <property type="project" value="UniProtKB-UniRule"/>
</dbReference>
<dbReference type="eggNOG" id="COG1198">
    <property type="taxonomic scope" value="Bacteria"/>
</dbReference>
<dbReference type="GO" id="GO:0006310">
    <property type="term" value="P:DNA recombination"/>
    <property type="evidence" value="ECO:0007669"/>
    <property type="project" value="InterPro"/>
</dbReference>
<comment type="similarity">
    <text evidence="12">Belongs to the helicase family. PriA subfamily.</text>
</comment>
<evidence type="ECO:0000256" key="10">
    <source>
        <dbReference type="ARBA" id="ARBA00023235"/>
    </source>
</evidence>
<keyword evidence="5 12" id="KW-0378">Hydrolase</keyword>
<keyword evidence="9 12" id="KW-0238">DNA-binding</keyword>
<evidence type="ECO:0000256" key="2">
    <source>
        <dbReference type="ARBA" id="ARBA00022705"/>
    </source>
</evidence>
<gene>
    <name evidence="12" type="primary">priA</name>
    <name evidence="14" type="ORF">M622_06045</name>
</gene>
<dbReference type="CDD" id="cd18804">
    <property type="entry name" value="SF2_C_priA"/>
    <property type="match status" value="1"/>
</dbReference>
<dbReference type="GO" id="GO:0003677">
    <property type="term" value="F:DNA binding"/>
    <property type="evidence" value="ECO:0007669"/>
    <property type="project" value="UniProtKB-UniRule"/>
</dbReference>
<dbReference type="STRING" id="1348657.M622_06045"/>